<dbReference type="EMBL" id="ML179191">
    <property type="protein sequence ID" value="THU95810.1"/>
    <property type="molecule type" value="Genomic_DNA"/>
</dbReference>
<evidence type="ECO:0000313" key="3">
    <source>
        <dbReference type="Proteomes" id="UP000297245"/>
    </source>
</evidence>
<dbReference type="Proteomes" id="UP000297245">
    <property type="component" value="Unassembled WGS sequence"/>
</dbReference>
<evidence type="ECO:0000256" key="1">
    <source>
        <dbReference type="SAM" id="MobiDB-lite"/>
    </source>
</evidence>
<keyword evidence="3" id="KW-1185">Reference proteome</keyword>
<feature type="compositionally biased region" description="Basic and acidic residues" evidence="1">
    <location>
        <begin position="234"/>
        <end position="244"/>
    </location>
</feature>
<proteinExistence type="predicted"/>
<feature type="compositionally biased region" description="Low complexity" evidence="1">
    <location>
        <begin position="205"/>
        <end position="230"/>
    </location>
</feature>
<dbReference type="AlphaFoldDB" id="A0A4S8M1L3"/>
<evidence type="ECO:0000313" key="2">
    <source>
        <dbReference type="EMBL" id="THU95810.1"/>
    </source>
</evidence>
<feature type="compositionally biased region" description="Basic and acidic residues" evidence="1">
    <location>
        <begin position="171"/>
        <end position="204"/>
    </location>
</feature>
<organism evidence="2 3">
    <name type="scientific">Dendrothele bispora (strain CBS 962.96)</name>
    <dbReference type="NCBI Taxonomy" id="1314807"/>
    <lineage>
        <taxon>Eukaryota</taxon>
        <taxon>Fungi</taxon>
        <taxon>Dikarya</taxon>
        <taxon>Basidiomycota</taxon>
        <taxon>Agaricomycotina</taxon>
        <taxon>Agaricomycetes</taxon>
        <taxon>Agaricomycetidae</taxon>
        <taxon>Agaricales</taxon>
        <taxon>Agaricales incertae sedis</taxon>
        <taxon>Dendrothele</taxon>
    </lineage>
</organism>
<sequence>MATFFPQASQLLPAFSQAPTIARDQVTHNDQVHTGDSDSIVSPGVLGTQSIFDDYETVRRRGIRLLREIYKEVIDENDYPRVHHLRAQKRLKSTRYHWLVIDRNPPPSVAVVTYGREDAQAARERDLFRYSVHLSFRADSESSSPGLVFHNERLTREMLLKALFRMFHQRHDDSRRDTEQHSRRNSNDHDIWPGDENPDSRDIADSPPSSSADTESPSGSSRSVGTVSGGYTKQDNRRIDRNIETGTYREGDDYTVNNGDWKTVVATGGVATTAFSAGHTIGAHRSYNHDAQLQLPTNNAITTIYPQYSFDEVPPLVMKYVILPVVLMKMFELVRQSTFTG</sequence>
<name>A0A4S8M1L3_DENBC</name>
<feature type="region of interest" description="Disordered" evidence="1">
    <location>
        <begin position="171"/>
        <end position="244"/>
    </location>
</feature>
<protein>
    <submittedName>
        <fullName evidence="2">Uncharacterized protein</fullName>
    </submittedName>
</protein>
<accession>A0A4S8M1L3</accession>
<gene>
    <name evidence="2" type="ORF">K435DRAFT_778849</name>
</gene>
<reference evidence="2 3" key="1">
    <citation type="journal article" date="2019" name="Nat. Ecol. Evol.">
        <title>Megaphylogeny resolves global patterns of mushroom evolution.</title>
        <authorList>
            <person name="Varga T."/>
            <person name="Krizsan K."/>
            <person name="Foldi C."/>
            <person name="Dima B."/>
            <person name="Sanchez-Garcia M."/>
            <person name="Sanchez-Ramirez S."/>
            <person name="Szollosi G.J."/>
            <person name="Szarkandi J.G."/>
            <person name="Papp V."/>
            <person name="Albert L."/>
            <person name="Andreopoulos W."/>
            <person name="Angelini C."/>
            <person name="Antonin V."/>
            <person name="Barry K.W."/>
            <person name="Bougher N.L."/>
            <person name="Buchanan P."/>
            <person name="Buyck B."/>
            <person name="Bense V."/>
            <person name="Catcheside P."/>
            <person name="Chovatia M."/>
            <person name="Cooper J."/>
            <person name="Damon W."/>
            <person name="Desjardin D."/>
            <person name="Finy P."/>
            <person name="Geml J."/>
            <person name="Haridas S."/>
            <person name="Hughes K."/>
            <person name="Justo A."/>
            <person name="Karasinski D."/>
            <person name="Kautmanova I."/>
            <person name="Kiss B."/>
            <person name="Kocsube S."/>
            <person name="Kotiranta H."/>
            <person name="LaButti K.M."/>
            <person name="Lechner B.E."/>
            <person name="Liimatainen K."/>
            <person name="Lipzen A."/>
            <person name="Lukacs Z."/>
            <person name="Mihaltcheva S."/>
            <person name="Morgado L.N."/>
            <person name="Niskanen T."/>
            <person name="Noordeloos M.E."/>
            <person name="Ohm R.A."/>
            <person name="Ortiz-Santana B."/>
            <person name="Ovrebo C."/>
            <person name="Racz N."/>
            <person name="Riley R."/>
            <person name="Savchenko A."/>
            <person name="Shiryaev A."/>
            <person name="Soop K."/>
            <person name="Spirin V."/>
            <person name="Szebenyi C."/>
            <person name="Tomsovsky M."/>
            <person name="Tulloss R.E."/>
            <person name="Uehling J."/>
            <person name="Grigoriev I.V."/>
            <person name="Vagvolgyi C."/>
            <person name="Papp T."/>
            <person name="Martin F.M."/>
            <person name="Miettinen O."/>
            <person name="Hibbett D.S."/>
            <person name="Nagy L.G."/>
        </authorList>
    </citation>
    <scope>NUCLEOTIDE SEQUENCE [LARGE SCALE GENOMIC DNA]</scope>
    <source>
        <strain evidence="2 3">CBS 962.96</strain>
    </source>
</reference>